<evidence type="ECO:0000256" key="1">
    <source>
        <dbReference type="ARBA" id="ARBA00004123"/>
    </source>
</evidence>
<feature type="compositionally biased region" description="Basic residues" evidence="7">
    <location>
        <begin position="407"/>
        <end position="423"/>
    </location>
</feature>
<evidence type="ECO:0000256" key="6">
    <source>
        <dbReference type="ARBA" id="ARBA00024205"/>
    </source>
</evidence>
<feature type="compositionally biased region" description="Basic and acidic residues" evidence="7">
    <location>
        <begin position="459"/>
        <end position="499"/>
    </location>
</feature>
<dbReference type="InterPro" id="IPR057965">
    <property type="entry name" value="STEEP1_dom"/>
</dbReference>
<evidence type="ECO:0000256" key="4">
    <source>
        <dbReference type="ARBA" id="ARBA00023187"/>
    </source>
</evidence>
<feature type="compositionally biased region" description="Gly residues" evidence="7">
    <location>
        <begin position="396"/>
        <end position="406"/>
    </location>
</feature>
<dbReference type="GO" id="GO:0006888">
    <property type="term" value="P:endoplasmic reticulum to Golgi vesicle-mediated transport"/>
    <property type="evidence" value="ECO:0007669"/>
    <property type="project" value="TreeGrafter"/>
</dbReference>
<evidence type="ECO:0000313" key="9">
    <source>
        <dbReference type="EMBL" id="KAF5344084.1"/>
    </source>
</evidence>
<feature type="region of interest" description="Disordered" evidence="7">
    <location>
        <begin position="298"/>
        <end position="545"/>
    </location>
</feature>
<evidence type="ECO:0000259" key="8">
    <source>
        <dbReference type="Pfam" id="PF25809"/>
    </source>
</evidence>
<dbReference type="PANTHER" id="PTHR46355">
    <property type="entry name" value="UPF0428 PROTEIN CXORF56"/>
    <property type="match status" value="1"/>
</dbReference>
<feature type="compositionally biased region" description="Low complexity" evidence="7">
    <location>
        <begin position="317"/>
        <end position="336"/>
    </location>
</feature>
<dbReference type="GO" id="GO:0016556">
    <property type="term" value="P:mRNA modification"/>
    <property type="evidence" value="ECO:0007669"/>
    <property type="project" value="InterPro"/>
</dbReference>
<protein>
    <recommendedName>
        <fullName evidence="8">STEEP1 domain-containing protein</fullName>
    </recommendedName>
</protein>
<dbReference type="OrthoDB" id="418131at2759"/>
<proteinExistence type="inferred from homology"/>
<dbReference type="Pfam" id="PF17098">
    <property type="entry name" value="Wtap"/>
    <property type="match status" value="1"/>
</dbReference>
<dbReference type="InterPro" id="IPR033757">
    <property type="entry name" value="WTAP"/>
</dbReference>
<dbReference type="GO" id="GO:0005737">
    <property type="term" value="C:cytoplasm"/>
    <property type="evidence" value="ECO:0007669"/>
    <property type="project" value="GOC"/>
</dbReference>
<evidence type="ECO:0000256" key="3">
    <source>
        <dbReference type="ARBA" id="ARBA00022664"/>
    </source>
</evidence>
<dbReference type="GO" id="GO:0005634">
    <property type="term" value="C:nucleus"/>
    <property type="evidence" value="ECO:0007669"/>
    <property type="project" value="UniProtKB-SubCell"/>
</dbReference>
<dbReference type="GO" id="GO:0006397">
    <property type="term" value="P:mRNA processing"/>
    <property type="evidence" value="ECO:0007669"/>
    <property type="project" value="UniProtKB-KW"/>
</dbReference>
<comment type="subcellular location">
    <subcellularLocation>
        <location evidence="1">Nucleus</location>
    </subcellularLocation>
</comment>
<keyword evidence="10" id="KW-1185">Reference proteome</keyword>
<dbReference type="InterPro" id="IPR029704">
    <property type="entry name" value="STEEP-like"/>
</dbReference>
<keyword evidence="4" id="KW-0508">mRNA splicing</keyword>
<comment type="caution">
    <text evidence="9">The sequence shown here is derived from an EMBL/GenBank/DDBJ whole genome shotgun (WGS) entry which is preliminary data.</text>
</comment>
<dbReference type="GO" id="GO:0000381">
    <property type="term" value="P:regulation of alternative mRNA splicing, via spliceosome"/>
    <property type="evidence" value="ECO:0007669"/>
    <property type="project" value="InterPro"/>
</dbReference>
<comment type="similarity">
    <text evidence="2">Belongs to the fl(2)d family.</text>
</comment>
<dbReference type="Proteomes" id="UP000559256">
    <property type="component" value="Unassembled WGS sequence"/>
</dbReference>
<feature type="compositionally biased region" description="Low complexity" evidence="7">
    <location>
        <begin position="190"/>
        <end position="223"/>
    </location>
</feature>
<gene>
    <name evidence="9" type="ORF">D9758_008831</name>
</gene>
<keyword evidence="3" id="KW-0507">mRNA processing</keyword>
<evidence type="ECO:0000256" key="2">
    <source>
        <dbReference type="ARBA" id="ARBA00010313"/>
    </source>
</evidence>
<accession>A0A8H5FP80</accession>
<dbReference type="EMBL" id="JAACJM010000129">
    <property type="protein sequence ID" value="KAF5344084.1"/>
    <property type="molecule type" value="Genomic_DNA"/>
</dbReference>
<feature type="domain" description="STEEP1" evidence="8">
    <location>
        <begin position="21"/>
        <end position="91"/>
    </location>
</feature>
<dbReference type="Pfam" id="PF25809">
    <property type="entry name" value="STEEP1"/>
    <property type="match status" value="1"/>
</dbReference>
<feature type="compositionally biased region" description="Low complexity" evidence="7">
    <location>
        <begin position="501"/>
        <end position="510"/>
    </location>
</feature>
<dbReference type="AlphaFoldDB" id="A0A8H5FP80"/>
<dbReference type="PANTHER" id="PTHR46355:SF1">
    <property type="entry name" value="STING ER EXIT PROTEIN"/>
    <property type="match status" value="1"/>
</dbReference>
<feature type="compositionally biased region" description="Basic and acidic residues" evidence="7">
    <location>
        <begin position="424"/>
        <end position="433"/>
    </location>
</feature>
<comment type="similarity">
    <text evidence="6">Belongs to the STEEP1 family.</text>
</comment>
<name>A0A8H5FP80_9AGAR</name>
<feature type="compositionally biased region" description="Polar residues" evidence="7">
    <location>
        <begin position="372"/>
        <end position="389"/>
    </location>
</feature>
<organism evidence="9 10">
    <name type="scientific">Tetrapyrgos nigripes</name>
    <dbReference type="NCBI Taxonomy" id="182062"/>
    <lineage>
        <taxon>Eukaryota</taxon>
        <taxon>Fungi</taxon>
        <taxon>Dikarya</taxon>
        <taxon>Basidiomycota</taxon>
        <taxon>Agaricomycotina</taxon>
        <taxon>Agaricomycetes</taxon>
        <taxon>Agaricomycetidae</taxon>
        <taxon>Agaricales</taxon>
        <taxon>Marasmiineae</taxon>
        <taxon>Marasmiaceae</taxon>
        <taxon>Tetrapyrgos</taxon>
    </lineage>
</organism>
<evidence type="ECO:0000256" key="5">
    <source>
        <dbReference type="ARBA" id="ARBA00023242"/>
    </source>
</evidence>
<keyword evidence="5" id="KW-0539">Nucleus</keyword>
<evidence type="ECO:0000313" key="10">
    <source>
        <dbReference type="Proteomes" id="UP000559256"/>
    </source>
</evidence>
<reference evidence="9 10" key="1">
    <citation type="journal article" date="2020" name="ISME J.">
        <title>Uncovering the hidden diversity of litter-decomposition mechanisms in mushroom-forming fungi.</title>
        <authorList>
            <person name="Floudas D."/>
            <person name="Bentzer J."/>
            <person name="Ahren D."/>
            <person name="Johansson T."/>
            <person name="Persson P."/>
            <person name="Tunlid A."/>
        </authorList>
    </citation>
    <scope>NUCLEOTIDE SEQUENCE [LARGE SCALE GENOMIC DNA]</scope>
    <source>
        <strain evidence="9 10">CBS 291.85</strain>
    </source>
</reference>
<sequence length="545" mass="58972">MPKVVSRAAVSSSTDAQPTASSAAALRVYYCICGEFILVLDASLSALPRRKTDNATIIRCEDSPNAKARVFKLNAAPSDPILIERDGGHELKSGPFLYILPGALTQMQGQVPQGAFDGEDSVQETLLREKEDQIIELGDEVTRLRHYLSSQPGPSTTDPVTLPPPLVSLLLPHLHTQTDVHATHSQLEGSSQSNTASSQVSGSQNHSSASTSSLPTSTTASNTMHTALSQRVKLLQGENDELYEILKQSETGRLKEEVQSLRRLVEKLEGALRESHTVIVSLSNELDKSYDSFLASSKQNNYNSKGPYPGSGSPRTGSNSYSSQQGLSSSSNSNGSAKLPPTGPRAHKKPRLSEAPHNNPHAHSSPSTSPHLRNNTALPSQTQNYQSSTQHHQSHGGSGGGGGGGHGPHHHQHHHQRSHSRHREPREHPEHSSPRASGKGNVNQNYLKLERMDVDEDSKDAQEGKARMRSPERRRDVAGHRDRGREREKNRERDKERGGSNRRNGVSNSGRTGGGSRRGEKTALTDEDGGSGNGGDRTLAERLGL</sequence>
<dbReference type="GO" id="GO:0008380">
    <property type="term" value="P:RNA splicing"/>
    <property type="evidence" value="ECO:0007669"/>
    <property type="project" value="UniProtKB-KW"/>
</dbReference>
<feature type="compositionally biased region" description="Low complexity" evidence="7">
    <location>
        <begin position="355"/>
        <end position="371"/>
    </location>
</feature>
<dbReference type="GO" id="GO:0090158">
    <property type="term" value="P:endoplasmic reticulum membrane organization"/>
    <property type="evidence" value="ECO:0007669"/>
    <property type="project" value="TreeGrafter"/>
</dbReference>
<feature type="region of interest" description="Disordered" evidence="7">
    <location>
        <begin position="180"/>
        <end position="223"/>
    </location>
</feature>
<evidence type="ECO:0000256" key="7">
    <source>
        <dbReference type="SAM" id="MobiDB-lite"/>
    </source>
</evidence>